<comment type="caution">
    <text evidence="3">The sequence shown here is derived from an EMBL/GenBank/DDBJ whole genome shotgun (WGS) entry which is preliminary data.</text>
</comment>
<dbReference type="OrthoDB" id="10252173at2759"/>
<keyword evidence="4" id="KW-1185">Reference proteome</keyword>
<reference evidence="3 4" key="1">
    <citation type="submission" date="2019-05" db="EMBL/GenBank/DDBJ databases">
        <title>The compact genome of Giardia muris reveals important steps in the evolution of intestinal protozoan parasites.</title>
        <authorList>
            <person name="Xu F."/>
            <person name="Jimenez-Gonzalez A."/>
            <person name="Einarsson E."/>
            <person name="Astvaldsson A."/>
            <person name="Peirasmaki D."/>
            <person name="Eckmann L."/>
            <person name="Andersson J.O."/>
            <person name="Svard S.G."/>
            <person name="Jerlstrom-Hultqvist J."/>
        </authorList>
    </citation>
    <scope>NUCLEOTIDE SEQUENCE [LARGE SCALE GENOMIC DNA]</scope>
    <source>
        <strain evidence="3 4">Roberts-Thomson</strain>
    </source>
</reference>
<dbReference type="Proteomes" id="UP000315496">
    <property type="component" value="Chromosome 5"/>
</dbReference>
<evidence type="ECO:0000259" key="2">
    <source>
        <dbReference type="PROSITE" id="PS50053"/>
    </source>
</evidence>
<evidence type="ECO:0000256" key="1">
    <source>
        <dbReference type="SAM" id="MobiDB-lite"/>
    </source>
</evidence>
<dbReference type="InterPro" id="IPR000626">
    <property type="entry name" value="Ubiquitin-like_dom"/>
</dbReference>
<sequence length="390" mass="42786">MASDLLSVRIVRLDDRREWLIALGTNPTVETLVTKTAESTGLDRSQFRLIFRGRVISSLPRDHSLADCGISNGDNAITLVQRPLRAASAGTQPSEFSSIGPIVEIPIGGVVAEGPFHDFSFGRNIVLTSFSGSGVSGLQGRTPRQHENPTETTVDSSGADEMDHQVRLPEEFLEFITSHRRGASRQLRRATSSVRFTAARETRTHCGVQTDRVLVPFGASIETVDGSDQLLRPVRQTRRSRVSSSDSSDSSDPGRRRRRTVRTSVSRARQCLQRARGARYSQCNRLCELLDELSLTLSNVSDDAVVLANSTDESGDLDRRRLVTLLDMLMGVQSALPHCIEALRDELTRRLLRDALSSDADQAPALPPGTGALLAEFIRRVSTQATPEDE</sequence>
<proteinExistence type="predicted"/>
<dbReference type="PROSITE" id="PS50053">
    <property type="entry name" value="UBIQUITIN_2"/>
    <property type="match status" value="1"/>
</dbReference>
<name>A0A4Z1SL76_GIAMU</name>
<protein>
    <submittedName>
        <fullName evidence="3">Ubiquitin family protein</fullName>
    </submittedName>
</protein>
<dbReference type="VEuPathDB" id="GiardiaDB:GMRT_13416"/>
<feature type="domain" description="Ubiquitin-like" evidence="2">
    <location>
        <begin position="6"/>
        <end position="83"/>
    </location>
</feature>
<evidence type="ECO:0000313" key="3">
    <source>
        <dbReference type="EMBL" id="TNJ26384.1"/>
    </source>
</evidence>
<feature type="region of interest" description="Disordered" evidence="1">
    <location>
        <begin position="136"/>
        <end position="161"/>
    </location>
</feature>
<organism evidence="3 4">
    <name type="scientific">Giardia muris</name>
    <dbReference type="NCBI Taxonomy" id="5742"/>
    <lineage>
        <taxon>Eukaryota</taxon>
        <taxon>Metamonada</taxon>
        <taxon>Diplomonadida</taxon>
        <taxon>Hexamitidae</taxon>
        <taxon>Giardiinae</taxon>
        <taxon>Giardia</taxon>
    </lineage>
</organism>
<dbReference type="InterPro" id="IPR029071">
    <property type="entry name" value="Ubiquitin-like_domsf"/>
</dbReference>
<dbReference type="AlphaFoldDB" id="A0A4Z1SL76"/>
<dbReference type="Pfam" id="PF00240">
    <property type="entry name" value="ubiquitin"/>
    <property type="match status" value="1"/>
</dbReference>
<feature type="compositionally biased region" description="Low complexity" evidence="1">
    <location>
        <begin position="242"/>
        <end position="251"/>
    </location>
</feature>
<dbReference type="SUPFAM" id="SSF54236">
    <property type="entry name" value="Ubiquitin-like"/>
    <property type="match status" value="1"/>
</dbReference>
<dbReference type="EMBL" id="VDLU01000005">
    <property type="protein sequence ID" value="TNJ26384.1"/>
    <property type="molecule type" value="Genomic_DNA"/>
</dbReference>
<gene>
    <name evidence="3" type="ORF">GMRT_13416</name>
</gene>
<evidence type="ECO:0000313" key="4">
    <source>
        <dbReference type="Proteomes" id="UP000315496"/>
    </source>
</evidence>
<dbReference type="CDD" id="cd17039">
    <property type="entry name" value="Ubl_ubiquitin_like"/>
    <property type="match status" value="1"/>
</dbReference>
<dbReference type="Gene3D" id="3.10.20.90">
    <property type="entry name" value="Phosphatidylinositol 3-kinase Catalytic Subunit, Chain A, domain 1"/>
    <property type="match status" value="1"/>
</dbReference>
<feature type="region of interest" description="Disordered" evidence="1">
    <location>
        <begin position="232"/>
        <end position="265"/>
    </location>
</feature>
<accession>A0A4Z1SL76</accession>
<dbReference type="SMART" id="SM00213">
    <property type="entry name" value="UBQ"/>
    <property type="match status" value="1"/>
</dbReference>